<dbReference type="EnsemblBacteria" id="CAC11184">
    <property type="protein sequence ID" value="CAC11184"/>
    <property type="gene ID" value="CAC11184"/>
</dbReference>
<dbReference type="eggNOG" id="arCOG06046">
    <property type="taxonomic scope" value="Archaea"/>
</dbReference>
<name>Q9HM34_THEAC</name>
<accession>Q9HM34</accession>
<dbReference type="STRING" id="273075.gene:9571251"/>
<dbReference type="InParanoid" id="Q9HM34"/>
<evidence type="ECO:0000313" key="3">
    <source>
        <dbReference type="Proteomes" id="UP000001024"/>
    </source>
</evidence>
<dbReference type="DNASU" id="1455703"/>
<dbReference type="PaxDb" id="273075-Ta0035"/>
<sequence>MTDLSELLMVEHSAIRILSRVVYGKESLEAFEDFNEYLVKDHVEVEEKILFPVIVDFDWEDRKGFEQTVNRIKADHKLIETLAENMLKWKRSGNDDLYNLRMPLFYKTLTDHNLSEEDQIFPRWKKLEAETRENALKEAMDIILDTGLDRYSRNTGISREFLAYIEPDVIR</sequence>
<dbReference type="HOGENOM" id="CLU_1507325_0_0_2"/>
<dbReference type="EMBL" id="AL445063">
    <property type="protein sequence ID" value="CAC11184.1"/>
    <property type="molecule type" value="Genomic_DNA"/>
</dbReference>
<dbReference type="OrthoDB" id="34235at2157"/>
<reference evidence="2 3" key="1">
    <citation type="journal article" date="2000" name="Nature">
        <title>The genome sequence of the thermoacidophilic scavenger Thermoplasma acidophilum.</title>
        <authorList>
            <person name="Ruepp A."/>
            <person name="Graml W."/>
            <person name="Santos-Martinez M.L."/>
            <person name="Koretke K.K."/>
            <person name="Volker C."/>
            <person name="Mewes H.W."/>
            <person name="Frishman D."/>
            <person name="Stocker S."/>
            <person name="Lupas A.N."/>
            <person name="Baumeister W."/>
        </authorList>
    </citation>
    <scope>NUCLEOTIDE SEQUENCE [LARGE SCALE GENOMIC DNA]</scope>
    <source>
        <strain evidence="3">ATCC 25905 / DSM 1728 / JCM 9062 / NBRC 15155 / AMRC-C165</strain>
    </source>
</reference>
<evidence type="ECO:0000259" key="1">
    <source>
        <dbReference type="Pfam" id="PF01814"/>
    </source>
</evidence>
<dbReference type="KEGG" id="tac:Ta0035"/>
<dbReference type="AlphaFoldDB" id="Q9HM34"/>
<dbReference type="InterPro" id="IPR012312">
    <property type="entry name" value="Hemerythrin-like"/>
</dbReference>
<keyword evidence="3" id="KW-1185">Reference proteome</keyword>
<dbReference type="Pfam" id="PF01814">
    <property type="entry name" value="Hemerythrin"/>
    <property type="match status" value="1"/>
</dbReference>
<dbReference type="RefSeq" id="WP_010900463.1">
    <property type="nucleotide sequence ID" value="NC_002578.1"/>
</dbReference>
<evidence type="ECO:0000313" key="2">
    <source>
        <dbReference type="EMBL" id="CAC11184.1"/>
    </source>
</evidence>
<protein>
    <recommendedName>
        <fullName evidence="1">Hemerythrin-like domain-containing protein</fullName>
    </recommendedName>
</protein>
<organism evidence="2 3">
    <name type="scientific">Thermoplasma acidophilum (strain ATCC 25905 / DSM 1728 / JCM 9062 / NBRC 15155 / AMRC-C165)</name>
    <dbReference type="NCBI Taxonomy" id="273075"/>
    <lineage>
        <taxon>Archaea</taxon>
        <taxon>Methanobacteriati</taxon>
        <taxon>Thermoplasmatota</taxon>
        <taxon>Thermoplasmata</taxon>
        <taxon>Thermoplasmatales</taxon>
        <taxon>Thermoplasmataceae</taxon>
        <taxon>Thermoplasma</taxon>
    </lineage>
</organism>
<proteinExistence type="predicted"/>
<dbReference type="Proteomes" id="UP000001024">
    <property type="component" value="Chromosome"/>
</dbReference>
<feature type="domain" description="Hemerythrin-like" evidence="1">
    <location>
        <begin position="5"/>
        <end position="123"/>
    </location>
</feature>
<dbReference type="Gene3D" id="1.20.120.520">
    <property type="entry name" value="nmb1532 protein domain like"/>
    <property type="match status" value="1"/>
</dbReference>
<gene>
    <name evidence="2" type="ordered locus">Ta0035</name>
</gene>